<dbReference type="STRING" id="651662.SAMN04488069_12613"/>
<keyword evidence="4" id="KW-1185">Reference proteome</keyword>
<evidence type="ECO:0000313" key="3">
    <source>
        <dbReference type="EMBL" id="SDY98112.1"/>
    </source>
</evidence>
<evidence type="ECO:0000256" key="1">
    <source>
        <dbReference type="ARBA" id="ARBA00022612"/>
    </source>
</evidence>
<organism evidence="3 4">
    <name type="scientific">Hymenobacter psychrophilus</name>
    <dbReference type="NCBI Taxonomy" id="651662"/>
    <lineage>
        <taxon>Bacteria</taxon>
        <taxon>Pseudomonadati</taxon>
        <taxon>Bacteroidota</taxon>
        <taxon>Cytophagia</taxon>
        <taxon>Cytophagales</taxon>
        <taxon>Hymenobacteraceae</taxon>
        <taxon>Hymenobacter</taxon>
    </lineage>
</organism>
<name>A0A1H3PAF7_9BACT</name>
<dbReference type="Pfam" id="PF17289">
    <property type="entry name" value="Terminase_6C"/>
    <property type="match status" value="1"/>
</dbReference>
<accession>A0A1H3PAF7</accession>
<dbReference type="Proteomes" id="UP000199249">
    <property type="component" value="Unassembled WGS sequence"/>
</dbReference>
<dbReference type="Gene3D" id="3.40.50.300">
    <property type="entry name" value="P-loop containing nucleotide triphosphate hydrolases"/>
    <property type="match status" value="1"/>
</dbReference>
<dbReference type="OrthoDB" id="9771580at2"/>
<feature type="domain" description="Terminase large subunit gp17-like C-terminal" evidence="2">
    <location>
        <begin position="328"/>
        <end position="469"/>
    </location>
</feature>
<dbReference type="EMBL" id="FNOV01000026">
    <property type="protein sequence ID" value="SDY98112.1"/>
    <property type="molecule type" value="Genomic_DNA"/>
</dbReference>
<reference evidence="4" key="1">
    <citation type="submission" date="2016-10" db="EMBL/GenBank/DDBJ databases">
        <authorList>
            <person name="Varghese N."/>
            <person name="Submissions S."/>
        </authorList>
    </citation>
    <scope>NUCLEOTIDE SEQUENCE [LARGE SCALE GENOMIC DNA]</scope>
    <source>
        <strain evidence="4">CGMCC 1.8975</strain>
    </source>
</reference>
<keyword evidence="1" id="KW-1188">Viral release from host cell</keyword>
<protein>
    <submittedName>
        <fullName evidence="3">Phage uncharacterized protein (Putative large terminase), C-terminal domain-containing protein</fullName>
    </submittedName>
</protein>
<dbReference type="NCBIfam" id="TIGR01630">
    <property type="entry name" value="psiM2_ORF9"/>
    <property type="match status" value="1"/>
</dbReference>
<dbReference type="InterPro" id="IPR035421">
    <property type="entry name" value="Terminase_6C"/>
</dbReference>
<dbReference type="AlphaFoldDB" id="A0A1H3PAF7"/>
<evidence type="ECO:0000259" key="2">
    <source>
        <dbReference type="Pfam" id="PF17289"/>
    </source>
</evidence>
<gene>
    <name evidence="3" type="ORF">SAMN04488069_12613</name>
</gene>
<proteinExistence type="predicted"/>
<evidence type="ECO:0000313" key="4">
    <source>
        <dbReference type="Proteomes" id="UP000199249"/>
    </source>
</evidence>
<dbReference type="InterPro" id="IPR027417">
    <property type="entry name" value="P-loop_NTPase"/>
</dbReference>
<sequence length="484" mass="54578">MSQDILLGLPTEMELVADLCRRRFYDFFLEFWETIEATELVPNWHIEYICDQLQEVYEAWARGETQPDVLINVPPGSSKSTTVTQLFPAWLWIQNPGIRIISSSYAADLSISHAVKTRDCLKSDKFAAVFPGLIAFKHDEDGKTAYKNTQKGQRFTTSTGGRVTGMHGDFIIIDDPINPEEAESETTRIRANRFVSKTLSTRKTNKKRTVTILVMQRLHELDPAGTWLEKKKSLRHICLPAQLSGDVSPPEVADCYTDGLLDVNRLDNEACNKAQEDLGEYGYAGQFQQRPSPEGGGKLKKAWFQRISWPDFLILTKGLEPVWHIDADTAIKDKQANDPTALMASCYVDNTMYIREVEARRMEFPVLTAYIPVFAERNGYGPQSMIHIEPKASGPSAVQQLRKDTKLNVVEAPNPEGDKVSRVNLSAPFVQSLRVVCIDGSWVDGFIEECATFPNAKHDDRVDCLTQAIRRYNPSTPKNTRWAA</sequence>
<dbReference type="InterPro" id="IPR006517">
    <property type="entry name" value="Phage_terminase_lsu-like_C"/>
</dbReference>
<dbReference type="RefSeq" id="WP_092743894.1">
    <property type="nucleotide sequence ID" value="NZ_FNOV01000026.1"/>
</dbReference>